<reference evidence="2 3" key="1">
    <citation type="journal article" date="2018" name="Sci. Rep.">
        <title>Genomic signatures of local adaptation to the degree of environmental predictability in rotifers.</title>
        <authorList>
            <person name="Franch-Gras L."/>
            <person name="Hahn C."/>
            <person name="Garcia-Roger E.M."/>
            <person name="Carmona M.J."/>
            <person name="Serra M."/>
            <person name="Gomez A."/>
        </authorList>
    </citation>
    <scope>NUCLEOTIDE SEQUENCE [LARGE SCALE GENOMIC DNA]</scope>
    <source>
        <strain evidence="2">HYR1</strain>
    </source>
</reference>
<feature type="region of interest" description="Disordered" evidence="1">
    <location>
        <begin position="1"/>
        <end position="20"/>
    </location>
</feature>
<protein>
    <submittedName>
        <fullName evidence="2">NAD-specific glutamate dehydrogenase</fullName>
    </submittedName>
</protein>
<accession>A0A3M7R240</accession>
<sequence>MVKSDTSKVPPPRSNTKIHAGDDARVLGRLTLGVVEIGGHCDDRVSHLFAQVGLGYFLHFAQHHGRHFFGSEQLLLVGRLHLDVGLVVFVDHFERPVLHVALDGRVLELAADQTLGVEYRVLRVGRELVFGGIADQALALARKRHVGRSDPVALVVGDYFHATVLHYANARVCGAQVDAYDRAVALFFLVLFGVQIGASAQHQQHKYT</sequence>
<dbReference type="Proteomes" id="UP000276133">
    <property type="component" value="Unassembled WGS sequence"/>
</dbReference>
<dbReference type="EMBL" id="REGN01004459">
    <property type="protein sequence ID" value="RNA17421.1"/>
    <property type="molecule type" value="Genomic_DNA"/>
</dbReference>
<evidence type="ECO:0000256" key="1">
    <source>
        <dbReference type="SAM" id="MobiDB-lite"/>
    </source>
</evidence>
<dbReference type="OrthoDB" id="2017405at2759"/>
<dbReference type="Pfam" id="PF10712">
    <property type="entry name" value="NAD-GH"/>
    <property type="match status" value="1"/>
</dbReference>
<evidence type="ECO:0000313" key="3">
    <source>
        <dbReference type="Proteomes" id="UP000276133"/>
    </source>
</evidence>
<proteinExistence type="predicted"/>
<organism evidence="2 3">
    <name type="scientific">Brachionus plicatilis</name>
    <name type="common">Marine rotifer</name>
    <name type="synonym">Brachionus muelleri</name>
    <dbReference type="NCBI Taxonomy" id="10195"/>
    <lineage>
        <taxon>Eukaryota</taxon>
        <taxon>Metazoa</taxon>
        <taxon>Spiralia</taxon>
        <taxon>Gnathifera</taxon>
        <taxon>Rotifera</taxon>
        <taxon>Eurotatoria</taxon>
        <taxon>Monogononta</taxon>
        <taxon>Pseudotrocha</taxon>
        <taxon>Ploima</taxon>
        <taxon>Brachionidae</taxon>
        <taxon>Brachionus</taxon>
    </lineage>
</organism>
<comment type="caution">
    <text evidence="2">The sequence shown here is derived from an EMBL/GenBank/DDBJ whole genome shotgun (WGS) entry which is preliminary data.</text>
</comment>
<dbReference type="STRING" id="10195.A0A3M7R240"/>
<keyword evidence="3" id="KW-1185">Reference proteome</keyword>
<evidence type="ECO:0000313" key="2">
    <source>
        <dbReference type="EMBL" id="RNA17421.1"/>
    </source>
</evidence>
<gene>
    <name evidence="2" type="ORF">BpHYR1_026748</name>
</gene>
<dbReference type="InterPro" id="IPR019651">
    <property type="entry name" value="Glutamate_DH_NAD-spec"/>
</dbReference>
<name>A0A3M7R240_BRAPC</name>
<dbReference type="AlphaFoldDB" id="A0A3M7R240"/>